<organism evidence="7 8">
    <name type="scientific">Polaromonas eurypsychrophila</name>
    <dbReference type="NCBI Taxonomy" id="1614635"/>
    <lineage>
        <taxon>Bacteria</taxon>
        <taxon>Pseudomonadati</taxon>
        <taxon>Pseudomonadota</taxon>
        <taxon>Betaproteobacteria</taxon>
        <taxon>Burkholderiales</taxon>
        <taxon>Comamonadaceae</taxon>
        <taxon>Polaromonas</taxon>
    </lineage>
</organism>
<dbReference type="Proteomes" id="UP000620596">
    <property type="component" value="Unassembled WGS sequence"/>
</dbReference>
<evidence type="ECO:0000256" key="5">
    <source>
        <dbReference type="SAM" id="SignalP"/>
    </source>
</evidence>
<dbReference type="Gene3D" id="1.10.760.10">
    <property type="entry name" value="Cytochrome c-like domain"/>
    <property type="match status" value="2"/>
</dbReference>
<keyword evidence="1 4" id="KW-0349">Heme</keyword>
<evidence type="ECO:0000256" key="2">
    <source>
        <dbReference type="ARBA" id="ARBA00022723"/>
    </source>
</evidence>
<dbReference type="InterPro" id="IPR009056">
    <property type="entry name" value="Cyt_c-like_dom"/>
</dbReference>
<evidence type="ECO:0000256" key="1">
    <source>
        <dbReference type="ARBA" id="ARBA00022617"/>
    </source>
</evidence>
<evidence type="ECO:0000259" key="6">
    <source>
        <dbReference type="PROSITE" id="PS51007"/>
    </source>
</evidence>
<sequence length="252" mass="26604">MMNLPSGWRAPVARWLTGWALLAGSAAAGQAAAPFEDNIAQRTVACTACHGPQGRAGPDGYYPRLAGKPAGYLYNQLLNFRDGRRHYGLMTQLVEPLSDSYLMEIAQYFSSLQVAYPAPVPATASADLLRQGRQLVLQGDAARRVPACVACHGQAMTGVVPAIPGLLGLPRDYLNAQLGAWKTGQRRAHSPDCMKQVVERLNLDELNAVASWLAAQPLPANSKPATTLPAAAPGAVTLTCAGAPANALKARP</sequence>
<feature type="chain" id="PRO_5037939042" evidence="5">
    <location>
        <begin position="29"/>
        <end position="252"/>
    </location>
</feature>
<evidence type="ECO:0000313" key="7">
    <source>
        <dbReference type="EMBL" id="GGA86389.1"/>
    </source>
</evidence>
<evidence type="ECO:0000256" key="4">
    <source>
        <dbReference type="PROSITE-ProRule" id="PRU00433"/>
    </source>
</evidence>
<dbReference type="PANTHER" id="PTHR33751">
    <property type="entry name" value="CBB3-TYPE CYTOCHROME C OXIDASE SUBUNIT FIXP"/>
    <property type="match status" value="1"/>
</dbReference>
<dbReference type="AlphaFoldDB" id="A0A916S840"/>
<proteinExistence type="predicted"/>
<keyword evidence="3 4" id="KW-0408">Iron</keyword>
<keyword evidence="2 4" id="KW-0479">Metal-binding</keyword>
<keyword evidence="8" id="KW-1185">Reference proteome</keyword>
<reference evidence="7" key="1">
    <citation type="journal article" date="2014" name="Int. J. Syst. Evol. Microbiol.">
        <title>Complete genome sequence of Corynebacterium casei LMG S-19264T (=DSM 44701T), isolated from a smear-ripened cheese.</title>
        <authorList>
            <consortium name="US DOE Joint Genome Institute (JGI-PGF)"/>
            <person name="Walter F."/>
            <person name="Albersmeier A."/>
            <person name="Kalinowski J."/>
            <person name="Ruckert C."/>
        </authorList>
    </citation>
    <scope>NUCLEOTIDE SEQUENCE</scope>
    <source>
        <strain evidence="7">CGMCC 1.15322</strain>
    </source>
</reference>
<comment type="caution">
    <text evidence="7">The sequence shown here is derived from an EMBL/GenBank/DDBJ whole genome shotgun (WGS) entry which is preliminary data.</text>
</comment>
<feature type="domain" description="Cytochrome c" evidence="6">
    <location>
        <begin position="24"/>
        <end position="113"/>
    </location>
</feature>
<evidence type="ECO:0000256" key="3">
    <source>
        <dbReference type="ARBA" id="ARBA00023004"/>
    </source>
</evidence>
<protein>
    <submittedName>
        <fullName evidence="7">Cytochrome c</fullName>
    </submittedName>
</protein>
<reference evidence="7" key="2">
    <citation type="submission" date="2020-09" db="EMBL/GenBank/DDBJ databases">
        <authorList>
            <person name="Sun Q."/>
            <person name="Zhou Y."/>
        </authorList>
    </citation>
    <scope>NUCLEOTIDE SEQUENCE</scope>
    <source>
        <strain evidence="7">CGMCC 1.15322</strain>
    </source>
</reference>
<dbReference type="PROSITE" id="PS51007">
    <property type="entry name" value="CYTC"/>
    <property type="match status" value="2"/>
</dbReference>
<dbReference type="InterPro" id="IPR050597">
    <property type="entry name" value="Cytochrome_c_Oxidase_Subunit"/>
</dbReference>
<feature type="domain" description="Cytochrome c" evidence="6">
    <location>
        <begin position="127"/>
        <end position="217"/>
    </location>
</feature>
<dbReference type="GO" id="GO:0046872">
    <property type="term" value="F:metal ion binding"/>
    <property type="evidence" value="ECO:0007669"/>
    <property type="project" value="UniProtKB-KW"/>
</dbReference>
<dbReference type="GO" id="GO:0020037">
    <property type="term" value="F:heme binding"/>
    <property type="evidence" value="ECO:0007669"/>
    <property type="project" value="InterPro"/>
</dbReference>
<dbReference type="InterPro" id="IPR036909">
    <property type="entry name" value="Cyt_c-like_dom_sf"/>
</dbReference>
<dbReference type="PANTHER" id="PTHR33751:SF11">
    <property type="entry name" value="BLL4483 PROTEIN"/>
    <property type="match status" value="1"/>
</dbReference>
<evidence type="ECO:0000313" key="8">
    <source>
        <dbReference type="Proteomes" id="UP000620596"/>
    </source>
</evidence>
<dbReference type="EMBL" id="BMIG01000001">
    <property type="protein sequence ID" value="GGA86389.1"/>
    <property type="molecule type" value="Genomic_DNA"/>
</dbReference>
<name>A0A916S840_9BURK</name>
<accession>A0A916S840</accession>
<feature type="signal peptide" evidence="5">
    <location>
        <begin position="1"/>
        <end position="28"/>
    </location>
</feature>
<dbReference type="GO" id="GO:0009055">
    <property type="term" value="F:electron transfer activity"/>
    <property type="evidence" value="ECO:0007669"/>
    <property type="project" value="InterPro"/>
</dbReference>
<dbReference type="SUPFAM" id="SSF46626">
    <property type="entry name" value="Cytochrome c"/>
    <property type="match status" value="2"/>
</dbReference>
<keyword evidence="5" id="KW-0732">Signal</keyword>
<gene>
    <name evidence="7" type="ORF">GCM10011496_03730</name>
</gene>